<name>A0ABX0MA60_9BURK</name>
<evidence type="ECO:0000313" key="1">
    <source>
        <dbReference type="EMBL" id="NHZ44060.1"/>
    </source>
</evidence>
<dbReference type="Gene3D" id="3.40.50.2300">
    <property type="match status" value="1"/>
</dbReference>
<dbReference type="PANTHER" id="PTHR35271:SF1">
    <property type="entry name" value="ABC TRANSPORTER, SUBSTRATE-BINDING LIPOPROTEIN"/>
    <property type="match status" value="1"/>
</dbReference>
<dbReference type="InterPro" id="IPR007487">
    <property type="entry name" value="ABC_transpt-TYRBP-like"/>
</dbReference>
<evidence type="ECO:0000313" key="2">
    <source>
        <dbReference type="Proteomes" id="UP000819052"/>
    </source>
</evidence>
<accession>A0ABX0MA60</accession>
<dbReference type="EMBL" id="VVIW01000026">
    <property type="protein sequence ID" value="NHZ44060.1"/>
    <property type="molecule type" value="Genomic_DNA"/>
</dbReference>
<evidence type="ECO:0008006" key="3">
    <source>
        <dbReference type="Google" id="ProtNLM"/>
    </source>
</evidence>
<keyword evidence="2" id="KW-1185">Reference proteome</keyword>
<dbReference type="Pfam" id="PF04392">
    <property type="entry name" value="ABC_sub_bind"/>
    <property type="match status" value="1"/>
</dbReference>
<dbReference type="Proteomes" id="UP000819052">
    <property type="component" value="Unassembled WGS sequence"/>
</dbReference>
<gene>
    <name evidence="1" type="ORF">F1609_28415</name>
</gene>
<protein>
    <recommendedName>
        <fullName evidence="3">ABC transporter substrate-binding protein</fullName>
    </recommendedName>
</protein>
<sequence>MTTLFLLADAWPRALRCAPALAPSTRSCLLWCVLSFLLLAAAPPRALAGAGAPGMGAESAAAGALFERYDSGDQYDMKPITVSQLEDQLRRPELQASAGKGSIAVLYPKVSEPFRSAFIGMIQGIEERTHLRVRSYAVDARVDALELNAQLKRSGTRVVIALGRQGLNVAASLDRSIVVLVGGALLLSDAEIVNLNGISLTPDPALLFARLRALLPEIKRVIVVYDPKKTEWLLRIAREAAREQGLELASFEARDLAQAAQVYSAQFAAADSRRDAVWLPHDTTTVEEGTLLPLILKQAWDSGVPIFSSNVLHVKKGALFAMSPNNVELGRSLASSAEGAIAGELKKGVQPLRELHTAINLRTASHMGLTIGHQQQRTFDLIYPEP</sequence>
<dbReference type="RefSeq" id="WP_167080391.1">
    <property type="nucleotide sequence ID" value="NZ_VVIW01000026.1"/>
</dbReference>
<comment type="caution">
    <text evidence="1">The sequence shown here is derived from an EMBL/GenBank/DDBJ whole genome shotgun (WGS) entry which is preliminary data.</text>
</comment>
<organism evidence="1 2">
    <name type="scientific">Massilia aquatica</name>
    <dbReference type="NCBI Taxonomy" id="2609000"/>
    <lineage>
        <taxon>Bacteria</taxon>
        <taxon>Pseudomonadati</taxon>
        <taxon>Pseudomonadota</taxon>
        <taxon>Betaproteobacteria</taxon>
        <taxon>Burkholderiales</taxon>
        <taxon>Oxalobacteraceae</taxon>
        <taxon>Telluria group</taxon>
        <taxon>Massilia</taxon>
    </lineage>
</organism>
<reference evidence="1 2" key="1">
    <citation type="submission" date="2019-09" db="EMBL/GenBank/DDBJ databases">
        <title>Taxonomy of Antarctic Massilia spp.: description of Massilia rubra sp. nov., Massilia aquatica sp. nov., Massilia mucilaginosa sp. nov., Massilia frigida sp. nov. isolated from streams, lakes and regoliths.</title>
        <authorList>
            <person name="Holochova P."/>
            <person name="Sedlacek I."/>
            <person name="Kralova S."/>
            <person name="Maslanova I."/>
            <person name="Busse H.-J."/>
            <person name="Stankova E."/>
            <person name="Vrbovska V."/>
            <person name="Kovarovic V."/>
            <person name="Bartak M."/>
            <person name="Svec P."/>
            <person name="Pantucek R."/>
        </authorList>
    </citation>
    <scope>NUCLEOTIDE SEQUENCE [LARGE SCALE GENOMIC DNA]</scope>
    <source>
        <strain evidence="1 2">CCM 8693</strain>
    </source>
</reference>
<proteinExistence type="predicted"/>
<dbReference type="PANTHER" id="PTHR35271">
    <property type="entry name" value="ABC TRANSPORTER, SUBSTRATE-BINDING LIPOPROTEIN-RELATED"/>
    <property type="match status" value="1"/>
</dbReference>